<feature type="transmembrane region" description="Helical" evidence="3">
    <location>
        <begin position="586"/>
        <end position="607"/>
    </location>
</feature>
<evidence type="ECO:0000256" key="3">
    <source>
        <dbReference type="SAM" id="Phobius"/>
    </source>
</evidence>
<dbReference type="EMBL" id="CAJOBB010001382">
    <property type="protein sequence ID" value="CAF3849470.1"/>
    <property type="molecule type" value="Genomic_DNA"/>
</dbReference>
<dbReference type="SUPFAM" id="SSF53187">
    <property type="entry name" value="Zn-dependent exopeptidases"/>
    <property type="match status" value="1"/>
</dbReference>
<dbReference type="Gene3D" id="2.130.10.80">
    <property type="entry name" value="Galactose oxidase/kelch, beta-propeller"/>
    <property type="match status" value="1"/>
</dbReference>
<evidence type="ECO:0000256" key="1">
    <source>
        <dbReference type="ARBA" id="ARBA00022441"/>
    </source>
</evidence>
<feature type="transmembrane region" description="Helical" evidence="3">
    <location>
        <begin position="547"/>
        <end position="566"/>
    </location>
</feature>
<keyword evidence="2" id="KW-0677">Repeat</keyword>
<proteinExistence type="predicted"/>
<feature type="transmembrane region" description="Helical" evidence="3">
    <location>
        <begin position="614"/>
        <end position="632"/>
    </location>
</feature>
<reference evidence="6" key="1">
    <citation type="submission" date="2021-02" db="EMBL/GenBank/DDBJ databases">
        <authorList>
            <person name="Nowell W R."/>
        </authorList>
    </citation>
    <scope>NUCLEOTIDE SEQUENCE</scope>
</reference>
<keyword evidence="3" id="KW-0812">Transmembrane</keyword>
<keyword evidence="3" id="KW-1133">Transmembrane helix</keyword>
<keyword evidence="1" id="KW-0880">Kelch repeat</keyword>
<dbReference type="InterPro" id="IPR056737">
    <property type="entry name" value="Beta-prop_ATRN-MKLN-like"/>
</dbReference>
<protein>
    <recommendedName>
        <fullName evidence="8">Peptidase M28 domain-containing protein</fullName>
    </recommendedName>
</protein>
<dbReference type="Pfam" id="PF04389">
    <property type="entry name" value="Peptidase_M28"/>
    <property type="match status" value="1"/>
</dbReference>
<dbReference type="Gene3D" id="3.40.630.10">
    <property type="entry name" value="Zn peptidases"/>
    <property type="match status" value="1"/>
</dbReference>
<dbReference type="Pfam" id="PF24981">
    <property type="entry name" value="Beta-prop_ATRN-LZTR1"/>
    <property type="match status" value="1"/>
</dbReference>
<sequence>MNEIVEETVFIPQISNTNQIHQQSHNDQHLKEFILWFVLLICLLLLAGPFAHHLSYSVPTGKIRTIPRHVFSEERALDYLINLTQYGSRVRNTRGNFNARDYLILQIKRICSPNKRHIQCELDLQNFTDSQHNQLQNILVRVSNSINKSQNISTLMLSAHYDSVEFSPGAGDDGSGVVIILELFSNLINDLTINFSNVPLIILFTNAEEGGLQGATAFITDHRWHFNIRHFLSIDQPLVIDYSRVARPRGNVILQKISKKIGIRSDYVVFNSNHFLLGYDFGFFLDGYTYHTPLDHPSTCKQGVIQDLGDNLAILIRNILLENNQQINDTDPLIYFDILSRYLIIYKLSTSVLIQKILIVFIIIIGIIRIICDHIYHRRQNFSCNDFHCIYVRFKNPLTVRIISIIIYSSSNILSMIVGLIFSLILAWIISKTQPVSWYGNSTLAIFLFSLPCLIGFIIFQYLFDLLHRCILRKSSQNSNEIHFDFEQNISILIVYSLSMIISIYSNSEFFYITLIWSIFICPLYLILIVIEFILHWKQTFEKNSHQLYLPLLISFFPLIHTIEIVHRFLRIFIPILTPLFSSRWIYRGNLIIFSTVAIPTLFFLSILQRTKQFFHLLLVLLISFFIVLIVACIRQPFNRNHPSTFYAKHTSESIYNAEISMDNSFDVLLMSQQSSITVNTYHGLALSPILDQFSIKSGHKLYNKTCFSSTNCTFDDSFNRQLAVEHIQIESIKKKYRIRIQHVLSYNIRISSLSNIKLTVQNQFDIPRKETIVDVYSTIFIFEVDIKIQRCDVNDSPFLLLFTRLMPNIVLKVNSTTTATCNFTACNSQRISCSSNLNCDCFSLTSNSNIGICALATLSCESFVRCNMDNVTCSIESTICVNSTRCGQPVCYPLPLANKQICPPKTVTIHTTSTTKSTTKGATTTQKSTTTTKKLTTITTPKPTTTTKISTTTSTSTGWFSTGNMTNARSDHTASVLSNGKVLVTGGGGNSGLLNSAELYNPSTGTWTSTGNMTNARMDHTASVLSNGKVLVTGGTPDNRVFLDSAELYDPLTSTWTTTGTMTNGRAYYTASVLLNGKVLVTGGYSNGYTILNSAELYDPSTGTWTTTGNMTAARYFHTASVLSNGKVLVTGGTPDNRGVSNSAELYDPSTGTWTSTGNMTIARDAHTASVLLNGKVLVAAGDGTVGALNSAELYDPSTGTWTTTGNMTNGRWFHTASVLLNGKVLVTGGDGTVGALNSAELYDPSIGTWTTTSNMTIARIYHTASVLLNGKVLVAAGWYASRTLSSAELY</sequence>
<name>A0A819EEE9_9BILA</name>
<dbReference type="Proteomes" id="UP000663868">
    <property type="component" value="Unassembled WGS sequence"/>
</dbReference>
<feature type="domain" description="Attractin/MKLN-like beta-propeller" evidence="5">
    <location>
        <begin position="945"/>
        <end position="1183"/>
    </location>
</feature>
<evidence type="ECO:0000313" key="6">
    <source>
        <dbReference type="EMBL" id="CAF3849470.1"/>
    </source>
</evidence>
<dbReference type="PANTHER" id="PTHR46344:SF27">
    <property type="entry name" value="KELCH REPEAT SUPERFAMILY PROTEIN"/>
    <property type="match status" value="1"/>
</dbReference>
<dbReference type="SUPFAM" id="SSF117281">
    <property type="entry name" value="Kelch motif"/>
    <property type="match status" value="2"/>
</dbReference>
<evidence type="ECO:0008006" key="8">
    <source>
        <dbReference type="Google" id="ProtNLM"/>
    </source>
</evidence>
<accession>A0A819EEE9</accession>
<dbReference type="Gene3D" id="2.120.10.80">
    <property type="entry name" value="Kelch-type beta propeller"/>
    <property type="match status" value="2"/>
</dbReference>
<feature type="transmembrane region" description="Helical" evidence="3">
    <location>
        <begin position="33"/>
        <end position="51"/>
    </location>
</feature>
<gene>
    <name evidence="6" type="ORF">KXQ929_LOCUS20013</name>
</gene>
<organism evidence="6 7">
    <name type="scientific">Adineta steineri</name>
    <dbReference type="NCBI Taxonomy" id="433720"/>
    <lineage>
        <taxon>Eukaryota</taxon>
        <taxon>Metazoa</taxon>
        <taxon>Spiralia</taxon>
        <taxon>Gnathifera</taxon>
        <taxon>Rotifera</taxon>
        <taxon>Eurotatoria</taxon>
        <taxon>Bdelloidea</taxon>
        <taxon>Adinetida</taxon>
        <taxon>Adinetidae</taxon>
        <taxon>Adineta</taxon>
    </lineage>
</organism>
<keyword evidence="3" id="KW-0472">Membrane</keyword>
<feature type="transmembrane region" description="Helical" evidence="3">
    <location>
        <begin position="442"/>
        <end position="464"/>
    </location>
</feature>
<evidence type="ECO:0000313" key="7">
    <source>
        <dbReference type="Proteomes" id="UP000663868"/>
    </source>
</evidence>
<feature type="transmembrane region" description="Helical" evidence="3">
    <location>
        <begin position="511"/>
        <end position="535"/>
    </location>
</feature>
<dbReference type="InterPro" id="IPR007484">
    <property type="entry name" value="Peptidase_M28"/>
</dbReference>
<dbReference type="InterPro" id="IPR037293">
    <property type="entry name" value="Gal_Oxidase_central_sf"/>
</dbReference>
<feature type="transmembrane region" description="Helical" evidence="3">
    <location>
        <begin position="484"/>
        <end position="505"/>
    </location>
</feature>
<dbReference type="SMART" id="SM00612">
    <property type="entry name" value="Kelch"/>
    <property type="match status" value="6"/>
</dbReference>
<dbReference type="InterPro" id="IPR015915">
    <property type="entry name" value="Kelch-typ_b-propeller"/>
</dbReference>
<dbReference type="InterPro" id="IPR006652">
    <property type="entry name" value="Kelch_1"/>
</dbReference>
<feature type="domain" description="Peptidase M28" evidence="4">
    <location>
        <begin position="148"/>
        <end position="235"/>
    </location>
</feature>
<feature type="transmembrane region" description="Helical" evidence="3">
    <location>
        <begin position="405"/>
        <end position="430"/>
    </location>
</feature>
<dbReference type="PANTHER" id="PTHR46344">
    <property type="entry name" value="OS02G0202900 PROTEIN"/>
    <property type="match status" value="1"/>
</dbReference>
<evidence type="ECO:0000259" key="5">
    <source>
        <dbReference type="Pfam" id="PF24981"/>
    </source>
</evidence>
<feature type="transmembrane region" description="Helical" evidence="3">
    <location>
        <begin position="353"/>
        <end position="372"/>
    </location>
</feature>
<evidence type="ECO:0000256" key="2">
    <source>
        <dbReference type="ARBA" id="ARBA00022737"/>
    </source>
</evidence>
<evidence type="ECO:0000259" key="4">
    <source>
        <dbReference type="Pfam" id="PF04389"/>
    </source>
</evidence>
<comment type="caution">
    <text evidence="6">The sequence shown here is derived from an EMBL/GenBank/DDBJ whole genome shotgun (WGS) entry which is preliminary data.</text>
</comment>
<dbReference type="Pfam" id="PF01344">
    <property type="entry name" value="Kelch_1"/>
    <property type="match status" value="1"/>
</dbReference>